<gene>
    <name evidence="2" type="ORF">AYR66_10265</name>
</gene>
<evidence type="ECO:0000313" key="2">
    <source>
        <dbReference type="EMBL" id="OWW19826.1"/>
    </source>
</evidence>
<dbReference type="GO" id="GO:0006281">
    <property type="term" value="P:DNA repair"/>
    <property type="evidence" value="ECO:0007669"/>
    <property type="project" value="TreeGrafter"/>
</dbReference>
<dbReference type="InterPro" id="IPR050356">
    <property type="entry name" value="SulA_CellDiv_inhibitor"/>
</dbReference>
<evidence type="ECO:0008006" key="4">
    <source>
        <dbReference type="Google" id="ProtNLM"/>
    </source>
</evidence>
<keyword evidence="3" id="KW-1185">Reference proteome</keyword>
<accession>A0A254TAZ9</accession>
<evidence type="ECO:0000256" key="1">
    <source>
        <dbReference type="ARBA" id="ARBA00022763"/>
    </source>
</evidence>
<keyword evidence="1" id="KW-0227">DNA damage</keyword>
<comment type="caution">
    <text evidence="2">The sequence shown here is derived from an EMBL/GenBank/DDBJ whole genome shotgun (WGS) entry which is preliminary data.</text>
</comment>
<dbReference type="Proteomes" id="UP000197535">
    <property type="component" value="Unassembled WGS sequence"/>
</dbReference>
<dbReference type="PANTHER" id="PTHR35369:SF2">
    <property type="entry name" value="BLR3025 PROTEIN"/>
    <property type="match status" value="1"/>
</dbReference>
<dbReference type="AlphaFoldDB" id="A0A254TAZ9"/>
<proteinExistence type="predicted"/>
<reference evidence="2 3" key="1">
    <citation type="submission" date="2016-02" db="EMBL/GenBank/DDBJ databases">
        <authorList>
            <person name="Wen L."/>
            <person name="He K."/>
            <person name="Yang H."/>
        </authorList>
    </citation>
    <scope>NUCLEOTIDE SEQUENCE [LARGE SCALE GENOMIC DNA]</scope>
    <source>
        <strain evidence="2 3">TSA40</strain>
    </source>
</reference>
<protein>
    <recommendedName>
        <fullName evidence="4">DNA polymerase</fullName>
    </recommendedName>
</protein>
<organism evidence="2 3">
    <name type="scientific">Noviherbaspirillum denitrificans</name>
    <dbReference type="NCBI Taxonomy" id="1968433"/>
    <lineage>
        <taxon>Bacteria</taxon>
        <taxon>Pseudomonadati</taxon>
        <taxon>Pseudomonadota</taxon>
        <taxon>Betaproteobacteria</taxon>
        <taxon>Burkholderiales</taxon>
        <taxon>Oxalobacteraceae</taxon>
        <taxon>Noviherbaspirillum</taxon>
    </lineage>
</organism>
<dbReference type="PANTHER" id="PTHR35369">
    <property type="entry name" value="BLR3025 PROTEIN-RELATED"/>
    <property type="match status" value="1"/>
</dbReference>
<sequence>MTGWLVAQQLAVSRFVLLLQHERGRSAIPPTSVEIALADAAWHEEHLTLLLRERLARLELAAPVIGLRLQADHVSPMEAPSGSLFPDPGSSPADYHRLLELLTARLGDRSVLAPSPRADHRPEVCNAWVPATTVTRPAPPPPHLERPFWMLETPIALMVRDHRPFYESPLRLVKGPERIECGWWDGQLVVRDYFVAQGDRGCYWIYRERMGEEVCWFLQGLFG</sequence>
<dbReference type="EMBL" id="LSTO01000001">
    <property type="protein sequence ID" value="OWW19826.1"/>
    <property type="molecule type" value="Genomic_DNA"/>
</dbReference>
<evidence type="ECO:0000313" key="3">
    <source>
        <dbReference type="Proteomes" id="UP000197535"/>
    </source>
</evidence>
<name>A0A254TAZ9_9BURK</name>